<name>A0A1T5CL30_9FLAO</name>
<feature type="domain" description="Glycosyltransferase 2-like" evidence="1">
    <location>
        <begin position="7"/>
        <end position="140"/>
    </location>
</feature>
<evidence type="ECO:0000313" key="2">
    <source>
        <dbReference type="EMBL" id="SKB60149.1"/>
    </source>
</evidence>
<dbReference type="GO" id="GO:0016758">
    <property type="term" value="F:hexosyltransferase activity"/>
    <property type="evidence" value="ECO:0007669"/>
    <property type="project" value="UniProtKB-ARBA"/>
</dbReference>
<dbReference type="EMBL" id="FUYY01000003">
    <property type="protein sequence ID" value="SKB60149.1"/>
    <property type="molecule type" value="Genomic_DNA"/>
</dbReference>
<evidence type="ECO:0000313" key="3">
    <source>
        <dbReference type="Proteomes" id="UP000190230"/>
    </source>
</evidence>
<dbReference type="PANTHER" id="PTHR22916">
    <property type="entry name" value="GLYCOSYLTRANSFERASE"/>
    <property type="match status" value="1"/>
</dbReference>
<dbReference type="RefSeq" id="WP_079720881.1">
    <property type="nucleotide sequence ID" value="NZ_FUYY01000003.1"/>
</dbReference>
<keyword evidence="2" id="KW-0808">Transferase</keyword>
<dbReference type="AlphaFoldDB" id="A0A1T5CL30"/>
<dbReference type="InterPro" id="IPR029044">
    <property type="entry name" value="Nucleotide-diphossugar_trans"/>
</dbReference>
<dbReference type="SUPFAM" id="SSF53448">
    <property type="entry name" value="Nucleotide-diphospho-sugar transferases"/>
    <property type="match status" value="1"/>
</dbReference>
<dbReference type="Proteomes" id="UP000190230">
    <property type="component" value="Unassembled WGS sequence"/>
</dbReference>
<dbReference type="Gene3D" id="3.90.550.10">
    <property type="entry name" value="Spore Coat Polysaccharide Biosynthesis Protein SpsA, Chain A"/>
    <property type="match status" value="1"/>
</dbReference>
<protein>
    <submittedName>
        <fullName evidence="2">Glycosyltransferase involved in cell wall bisynthesis</fullName>
    </submittedName>
</protein>
<dbReference type="OrthoDB" id="597270at2"/>
<gene>
    <name evidence="2" type="ORF">SAMN05660776_2016</name>
</gene>
<organism evidence="2 3">
    <name type="scientific">Salegentibacter holothuriorum</name>
    <dbReference type="NCBI Taxonomy" id="241145"/>
    <lineage>
        <taxon>Bacteria</taxon>
        <taxon>Pseudomonadati</taxon>
        <taxon>Bacteroidota</taxon>
        <taxon>Flavobacteriia</taxon>
        <taxon>Flavobacteriales</taxon>
        <taxon>Flavobacteriaceae</taxon>
        <taxon>Salegentibacter</taxon>
    </lineage>
</organism>
<dbReference type="CDD" id="cd00761">
    <property type="entry name" value="Glyco_tranf_GTA_type"/>
    <property type="match status" value="1"/>
</dbReference>
<keyword evidence="3" id="KW-1185">Reference proteome</keyword>
<dbReference type="InterPro" id="IPR001173">
    <property type="entry name" value="Glyco_trans_2-like"/>
</dbReference>
<reference evidence="3" key="1">
    <citation type="submission" date="2017-02" db="EMBL/GenBank/DDBJ databases">
        <authorList>
            <person name="Varghese N."/>
            <person name="Submissions S."/>
        </authorList>
    </citation>
    <scope>NUCLEOTIDE SEQUENCE [LARGE SCALE GENOMIC DNA]</scope>
    <source>
        <strain evidence="3">DSM 23405</strain>
    </source>
</reference>
<dbReference type="STRING" id="241145.SAMN05660776_2016"/>
<evidence type="ECO:0000259" key="1">
    <source>
        <dbReference type="Pfam" id="PF00535"/>
    </source>
</evidence>
<dbReference type="PANTHER" id="PTHR22916:SF3">
    <property type="entry name" value="UDP-GLCNAC:BETAGAL BETA-1,3-N-ACETYLGLUCOSAMINYLTRANSFERASE-LIKE PROTEIN 1"/>
    <property type="match status" value="1"/>
</dbReference>
<sequence>MIQTLISIIIPTFNRAHVLGETLDSIVAQTYTNWECIIVDDGSTDYTAELLGFYCEKDYRFQFHSRPKNRPKGANACRNFGFELSKGEFIHWFDSDDLMSRDNLLDKVNYLITNKDLDFCIGKIVRFEGNFKDDNFTYQHGDLKPEKELYTAYITGRLSILNVNPLWRRGLFTPGKLYDESLEQFQDLDLFSRIIFENNRLGIINKNLIYIRRNNESISTVNSSFKLDVPSFLKVKERLITRSPCNKTIVVYIIKDVLWAMRWSMAKKAFAEARSCLNFCYKYRNLLPFPYRARLLRVGVFFKLFTALNGGDTRFRSYLKI</sequence>
<accession>A0A1T5CL30</accession>
<dbReference type="Pfam" id="PF00535">
    <property type="entry name" value="Glycos_transf_2"/>
    <property type="match status" value="1"/>
</dbReference>
<proteinExistence type="predicted"/>